<protein>
    <submittedName>
        <fullName evidence="4">Uncharacterized protein LOC130498773</fullName>
    </submittedName>
</protein>
<reference evidence="4" key="2">
    <citation type="submission" date="2025-08" db="UniProtKB">
        <authorList>
            <consortium name="RefSeq"/>
        </authorList>
    </citation>
    <scope>IDENTIFICATION</scope>
    <source>
        <tissue evidence="4">Leaf</tissue>
    </source>
</reference>
<dbReference type="OrthoDB" id="1023086at2759"/>
<sequence length="149" mass="17320">MGIASSIQIPPAKPEQEKPEDYSDWPYPVRAQGELLMKNIHGLFPSREGESSTDEAVEARYFEFLRRGGCKDVANALEHCEEPRSTKCKQIAGMLFNCMYSHHDYYQPVIALWETFYKQLAEDLDAFHAKKQRDESYEKANLFKGFKRF</sequence>
<dbReference type="Proteomes" id="UP000504610">
    <property type="component" value="Chromosome 8"/>
</dbReference>
<dbReference type="Pfam" id="PF07802">
    <property type="entry name" value="GCK"/>
    <property type="match status" value="1"/>
</dbReference>
<reference evidence="3" key="1">
    <citation type="journal article" date="2019" name="Database">
        <title>The radish genome database (RadishGD): an integrated information resource for radish genomics.</title>
        <authorList>
            <person name="Yu H.J."/>
            <person name="Baek S."/>
            <person name="Lee Y.J."/>
            <person name="Cho A."/>
            <person name="Mun J.H."/>
        </authorList>
    </citation>
    <scope>NUCLEOTIDE SEQUENCE [LARGE SCALE GENOMIC DNA]</scope>
    <source>
        <strain evidence="3">cv. WK10039</strain>
    </source>
</reference>
<feature type="region of interest" description="Disordered" evidence="1">
    <location>
        <begin position="1"/>
        <end position="24"/>
    </location>
</feature>
<evidence type="ECO:0000313" key="4">
    <source>
        <dbReference type="RefSeq" id="XP_056848349.1"/>
    </source>
</evidence>
<keyword evidence="3" id="KW-1185">Reference proteome</keyword>
<dbReference type="KEGG" id="rsz:130498773"/>
<proteinExistence type="predicted"/>
<dbReference type="InterPro" id="IPR012891">
    <property type="entry name" value="GCK_dom"/>
</dbReference>
<dbReference type="GeneID" id="130498773"/>
<evidence type="ECO:0000259" key="2">
    <source>
        <dbReference type="SMART" id="SM01227"/>
    </source>
</evidence>
<feature type="domain" description="GCK" evidence="2">
    <location>
        <begin position="57"/>
        <end position="124"/>
    </location>
</feature>
<name>A0A9W3C9Y3_RAPSA</name>
<dbReference type="RefSeq" id="XP_056848349.1">
    <property type="nucleotide sequence ID" value="XM_056992369.1"/>
</dbReference>
<dbReference type="PANTHER" id="PTHR34357:SF2">
    <property type="entry name" value="F26F24.3-RELATED"/>
    <property type="match status" value="1"/>
</dbReference>
<dbReference type="SMART" id="SM01227">
    <property type="entry name" value="GCK"/>
    <property type="match status" value="1"/>
</dbReference>
<accession>A0A9W3C9Y3</accession>
<organism evidence="3 4">
    <name type="scientific">Raphanus sativus</name>
    <name type="common">Radish</name>
    <name type="synonym">Raphanus raphanistrum var. sativus</name>
    <dbReference type="NCBI Taxonomy" id="3726"/>
    <lineage>
        <taxon>Eukaryota</taxon>
        <taxon>Viridiplantae</taxon>
        <taxon>Streptophyta</taxon>
        <taxon>Embryophyta</taxon>
        <taxon>Tracheophyta</taxon>
        <taxon>Spermatophyta</taxon>
        <taxon>Magnoliopsida</taxon>
        <taxon>eudicotyledons</taxon>
        <taxon>Gunneridae</taxon>
        <taxon>Pentapetalae</taxon>
        <taxon>rosids</taxon>
        <taxon>malvids</taxon>
        <taxon>Brassicales</taxon>
        <taxon>Brassicaceae</taxon>
        <taxon>Brassiceae</taxon>
        <taxon>Raphanus</taxon>
    </lineage>
</organism>
<evidence type="ECO:0000256" key="1">
    <source>
        <dbReference type="SAM" id="MobiDB-lite"/>
    </source>
</evidence>
<evidence type="ECO:0000313" key="3">
    <source>
        <dbReference type="Proteomes" id="UP000504610"/>
    </source>
</evidence>
<dbReference type="AlphaFoldDB" id="A0A9W3C9Y3"/>
<gene>
    <name evidence="4" type="primary">LOC130498773</name>
</gene>
<dbReference type="PANTHER" id="PTHR34357">
    <property type="entry name" value="F7A19.14 PROTEIN-RELATED"/>
    <property type="match status" value="1"/>
</dbReference>